<dbReference type="GO" id="GO:0005634">
    <property type="term" value="C:nucleus"/>
    <property type="evidence" value="ECO:0007669"/>
    <property type="project" value="UniProtKB-SubCell"/>
</dbReference>
<feature type="domain" description="Chromo" evidence="4">
    <location>
        <begin position="7"/>
        <end position="75"/>
    </location>
</feature>
<proteinExistence type="predicted"/>
<comment type="caution">
    <text evidence="5">The sequence shown here is derived from an EMBL/GenBank/DDBJ whole genome shotgun (WGS) entry which is preliminary data.</text>
</comment>
<evidence type="ECO:0000313" key="5">
    <source>
        <dbReference type="EMBL" id="KAF7778660.1"/>
    </source>
</evidence>
<sequence length="580" mass="64106">MSDEEEYEIESILEARVENARHKGRKPKLLWKFRVRWKGYSREDDTWEPLENLAGSEETLAHFWKRADTGGRDYRNVRYFSEGEVFMPVGPPKKGKGKGKEHSLAEDTFQEVDNTISKSTPPSSSRVRKRDDDEMTDNDDEHSLKRPRSALQKFSSKPNLLLTEAGSPSRVRPADVFLPQSPPQEQPSDVGTQVDAEADVLPPINSSALVTDEQSPSVKHASTLSSRKPKPRYVNPLVEILQEYHASIPGHGINKSNGASPQASPQAPRRSKPGPGRSSDGLLIRSTSLNKNTEKRQTNKVKKFRIHESSVEKVVEMDLDAETSLNLPVSEDLSQSVDISSSSTALPEHQTQEMSAVEDPILESGKSGLNFVIESNLFPTTTGSTENTVWTRSTIFGPLGLGSDISSHVTSEIFDDASIPFQVNLDSSVSMPILLIDAVSSHTLPKSTLSQRGPPGKFYYGRHAVDLLGTLRSRGSFSRAVLTQEATEINRMNFRHFKKRLLGEELFLAPIVGDLLVFCSSTNSVFTQKLNIPSNLVSAEAVLVSHVSIENHSDFANAANHADNVMWSQYIFSVSDDATP</sequence>
<dbReference type="PROSITE" id="PS50013">
    <property type="entry name" value="CHROMO_2"/>
    <property type="match status" value="1"/>
</dbReference>
<dbReference type="PANTHER" id="PTHR22812">
    <property type="entry name" value="CHROMOBOX PROTEIN"/>
    <property type="match status" value="1"/>
</dbReference>
<feature type="region of interest" description="Disordered" evidence="3">
    <location>
        <begin position="248"/>
        <end position="300"/>
    </location>
</feature>
<comment type="subcellular location">
    <subcellularLocation>
        <location evidence="1">Nucleus</location>
    </subcellularLocation>
</comment>
<organism evidence="5 6">
    <name type="scientific">Agaricus bisporus var. burnettii</name>
    <dbReference type="NCBI Taxonomy" id="192524"/>
    <lineage>
        <taxon>Eukaryota</taxon>
        <taxon>Fungi</taxon>
        <taxon>Dikarya</taxon>
        <taxon>Basidiomycota</taxon>
        <taxon>Agaricomycotina</taxon>
        <taxon>Agaricomycetes</taxon>
        <taxon>Agaricomycetidae</taxon>
        <taxon>Agaricales</taxon>
        <taxon>Agaricineae</taxon>
        <taxon>Agaricaceae</taxon>
        <taxon>Agaricus</taxon>
    </lineage>
</organism>
<evidence type="ECO:0000256" key="3">
    <source>
        <dbReference type="SAM" id="MobiDB-lite"/>
    </source>
</evidence>
<feature type="compositionally biased region" description="Polar residues" evidence="3">
    <location>
        <begin position="254"/>
        <end position="265"/>
    </location>
</feature>
<evidence type="ECO:0000313" key="6">
    <source>
        <dbReference type="Proteomes" id="UP000629468"/>
    </source>
</evidence>
<dbReference type="InterPro" id="IPR016197">
    <property type="entry name" value="Chromo-like_dom_sf"/>
</dbReference>
<reference evidence="5 6" key="1">
    <citation type="journal article" name="Sci. Rep.">
        <title>Telomere-to-telomere assembled and centromere annotated genomes of the two main subspecies of the button mushroom Agaricus bisporus reveal especially polymorphic chromosome ends.</title>
        <authorList>
            <person name="Sonnenberg A.S.M."/>
            <person name="Sedaghat-Telgerd N."/>
            <person name="Lavrijssen B."/>
            <person name="Ohm R.A."/>
            <person name="Hendrickx P.M."/>
            <person name="Scholtmeijer K."/>
            <person name="Baars J.J.P."/>
            <person name="van Peer A."/>
        </authorList>
    </citation>
    <scope>NUCLEOTIDE SEQUENCE [LARGE SCALE GENOMIC DNA]</scope>
    <source>
        <strain evidence="5 6">H119_p4</strain>
    </source>
</reference>
<dbReference type="SMART" id="SM00298">
    <property type="entry name" value="CHROMO"/>
    <property type="match status" value="1"/>
</dbReference>
<dbReference type="CDD" id="cd18968">
    <property type="entry name" value="chromodomain"/>
    <property type="match status" value="1"/>
</dbReference>
<feature type="compositionally biased region" description="Polar residues" evidence="3">
    <location>
        <begin position="207"/>
        <end position="226"/>
    </location>
</feature>
<evidence type="ECO:0000259" key="4">
    <source>
        <dbReference type="PROSITE" id="PS50013"/>
    </source>
</evidence>
<dbReference type="Gene3D" id="2.40.50.40">
    <property type="match status" value="1"/>
</dbReference>
<feature type="region of interest" description="Disordered" evidence="3">
    <location>
        <begin position="207"/>
        <end position="230"/>
    </location>
</feature>
<dbReference type="SUPFAM" id="SSF54160">
    <property type="entry name" value="Chromo domain-like"/>
    <property type="match status" value="1"/>
</dbReference>
<dbReference type="InterPro" id="IPR023779">
    <property type="entry name" value="Chromodomain_CS"/>
</dbReference>
<feature type="compositionally biased region" description="Polar residues" evidence="3">
    <location>
        <begin position="111"/>
        <end position="125"/>
    </location>
</feature>
<name>A0A8H7F6E0_AGABI</name>
<dbReference type="AlphaFoldDB" id="A0A8H7F6E0"/>
<accession>A0A8H7F6E0</accession>
<dbReference type="Pfam" id="PF00385">
    <property type="entry name" value="Chromo"/>
    <property type="match status" value="1"/>
</dbReference>
<protein>
    <recommendedName>
        <fullName evidence="4">Chromo domain-containing protein</fullName>
    </recommendedName>
</protein>
<dbReference type="InterPro" id="IPR023780">
    <property type="entry name" value="Chromo_domain"/>
</dbReference>
<dbReference type="Proteomes" id="UP000629468">
    <property type="component" value="Unassembled WGS sequence"/>
</dbReference>
<dbReference type="EMBL" id="JABXXO010000004">
    <property type="protein sequence ID" value="KAF7778660.1"/>
    <property type="molecule type" value="Genomic_DNA"/>
</dbReference>
<gene>
    <name evidence="5" type="ORF">Agabi119p4_3005</name>
</gene>
<evidence type="ECO:0000256" key="2">
    <source>
        <dbReference type="ARBA" id="ARBA00023242"/>
    </source>
</evidence>
<keyword evidence="2" id="KW-0539">Nucleus</keyword>
<dbReference type="InterPro" id="IPR051219">
    <property type="entry name" value="Heterochromatin_chromo-domain"/>
</dbReference>
<dbReference type="GO" id="GO:0006338">
    <property type="term" value="P:chromatin remodeling"/>
    <property type="evidence" value="ECO:0007669"/>
    <property type="project" value="UniProtKB-ARBA"/>
</dbReference>
<evidence type="ECO:0000256" key="1">
    <source>
        <dbReference type="ARBA" id="ARBA00004123"/>
    </source>
</evidence>
<dbReference type="PROSITE" id="PS00598">
    <property type="entry name" value="CHROMO_1"/>
    <property type="match status" value="1"/>
</dbReference>
<dbReference type="InterPro" id="IPR000953">
    <property type="entry name" value="Chromo/chromo_shadow_dom"/>
</dbReference>
<feature type="region of interest" description="Disordered" evidence="3">
    <location>
        <begin position="85"/>
        <end position="192"/>
    </location>
</feature>